<evidence type="ECO:0000313" key="4">
    <source>
        <dbReference type="EMBL" id="AIJ05142.1"/>
    </source>
</evidence>
<evidence type="ECO:0000313" key="5">
    <source>
        <dbReference type="Proteomes" id="UP000028781"/>
    </source>
</evidence>
<accession>A0A076LEB8</accession>
<protein>
    <recommendedName>
        <fullName evidence="3">TsaA-like domain-containing protein</fullName>
    </recommendedName>
</protein>
<dbReference type="Pfam" id="PF01980">
    <property type="entry name" value="TrmO_N"/>
    <property type="match status" value="1"/>
</dbReference>
<dbReference type="PROSITE" id="PS51668">
    <property type="entry name" value="TSAA_2"/>
    <property type="match status" value="1"/>
</dbReference>
<dbReference type="STRING" id="1301915.JH146_0291"/>
<dbReference type="InterPro" id="IPR036413">
    <property type="entry name" value="YaeB-like_sf"/>
</dbReference>
<dbReference type="Proteomes" id="UP000028781">
    <property type="component" value="Chromosome"/>
</dbReference>
<dbReference type="InterPro" id="IPR023368">
    <property type="entry name" value="UPF0066_cons_site"/>
</dbReference>
<keyword evidence="5" id="KW-1185">Reference proteome</keyword>
<dbReference type="KEGG" id="mjh:JH146_0291"/>
<dbReference type="Gene3D" id="2.40.30.70">
    <property type="entry name" value="YaeB-like"/>
    <property type="match status" value="1"/>
</dbReference>
<dbReference type="InterPro" id="IPR040372">
    <property type="entry name" value="YaeB-like"/>
</dbReference>
<proteinExistence type="inferred from homology"/>
<dbReference type="PANTHER" id="PTHR12818">
    <property type="entry name" value="TRNA (ADENINE(37)-N6)-METHYLTRANSFERASE"/>
    <property type="match status" value="1"/>
</dbReference>
<dbReference type="EMBL" id="CP009149">
    <property type="protein sequence ID" value="AIJ05142.1"/>
    <property type="molecule type" value="Genomic_DNA"/>
</dbReference>
<keyword evidence="1" id="KW-0949">S-adenosyl-L-methionine</keyword>
<name>A0A076LEB8_9EURY</name>
<dbReference type="OrthoDB" id="40408at2157"/>
<gene>
    <name evidence="4" type="ORF">JH146_0291</name>
</gene>
<dbReference type="NCBIfam" id="TIGR00104">
    <property type="entry name" value="tRNA_TsaA"/>
    <property type="match status" value="1"/>
</dbReference>
<sequence>MCHLKPIGVVEQNENYTILNIFDEFVDGLDGLKEGDYIILLLWFHKNDSEEKRKILKVHPRGDIKNPLKGVFATRSPYRPNPIGKYTVKIHKIDKNKIFVDKIDAYDETPIIDIKIFSEELDCPKI</sequence>
<dbReference type="PROSITE" id="PS01318">
    <property type="entry name" value="TSAA_1"/>
    <property type="match status" value="1"/>
</dbReference>
<comment type="similarity">
    <text evidence="2">Belongs to the tRNA methyltransferase O family.</text>
</comment>
<dbReference type="CDD" id="cd09281">
    <property type="entry name" value="UPF0066"/>
    <property type="match status" value="1"/>
</dbReference>
<dbReference type="AlphaFoldDB" id="A0A076LEB8"/>
<dbReference type="InterPro" id="IPR036414">
    <property type="entry name" value="YaeB_N_sf"/>
</dbReference>
<dbReference type="InterPro" id="IPR023370">
    <property type="entry name" value="TrmO-like_N"/>
</dbReference>
<evidence type="ECO:0000259" key="3">
    <source>
        <dbReference type="PROSITE" id="PS51668"/>
    </source>
</evidence>
<dbReference type="RefSeq" id="WP_048201342.1">
    <property type="nucleotide sequence ID" value="NZ_CP009149.1"/>
</dbReference>
<dbReference type="GeneID" id="24890884"/>
<dbReference type="HOGENOM" id="CLU_013458_2_2_2"/>
<dbReference type="SUPFAM" id="SSF118196">
    <property type="entry name" value="YaeB-like"/>
    <property type="match status" value="1"/>
</dbReference>
<reference evidence="4 5" key="1">
    <citation type="journal article" date="2015" name="Int. J. Syst. Evol. Microbiol.">
        <title>M ethanocaldococcus bathoardescens sp. nov., a hyperthermophilic methanogen isolated from a volcanically active deep-sea hydrothermal vent.</title>
        <authorList>
            <person name="Stewart L.C."/>
            <person name="Jung J.H."/>
            <person name="Kim Y.T."/>
            <person name="Kwon S.W."/>
            <person name="Park C.S."/>
            <person name="Holden J.F."/>
        </authorList>
    </citation>
    <scope>NUCLEOTIDE SEQUENCE [LARGE SCALE GENOMIC DNA]</scope>
    <source>
        <strain evidence="4 5">JH146</strain>
    </source>
</reference>
<evidence type="ECO:0000256" key="1">
    <source>
        <dbReference type="ARBA" id="ARBA00022691"/>
    </source>
</evidence>
<feature type="domain" description="TsaA-like" evidence="3">
    <location>
        <begin position="4"/>
        <end position="126"/>
    </location>
</feature>
<dbReference type="PANTHER" id="PTHR12818:SF0">
    <property type="entry name" value="TRNA (ADENINE(37)-N6)-METHYLTRANSFERASE"/>
    <property type="match status" value="1"/>
</dbReference>
<organism evidence="4 5">
    <name type="scientific">Methanocaldococcus bathoardescens</name>
    <dbReference type="NCBI Taxonomy" id="1301915"/>
    <lineage>
        <taxon>Archaea</taxon>
        <taxon>Methanobacteriati</taxon>
        <taxon>Methanobacteriota</taxon>
        <taxon>Methanomada group</taxon>
        <taxon>Methanococci</taxon>
        <taxon>Methanococcales</taxon>
        <taxon>Methanocaldococcaceae</taxon>
        <taxon>Methanocaldococcus</taxon>
    </lineage>
</organism>
<evidence type="ECO:0000256" key="2">
    <source>
        <dbReference type="ARBA" id="ARBA00033753"/>
    </source>
</evidence>